<evidence type="ECO:0000256" key="1">
    <source>
        <dbReference type="ARBA" id="ARBA00002362"/>
    </source>
</evidence>
<proteinExistence type="inferred from homology"/>
<dbReference type="PROSITE" id="PS50250">
    <property type="entry name" value="PCI"/>
    <property type="match status" value="1"/>
</dbReference>
<evidence type="ECO:0000256" key="6">
    <source>
        <dbReference type="ARBA" id="ARBA00029749"/>
    </source>
</evidence>
<dbReference type="GO" id="GO:0005198">
    <property type="term" value="F:structural molecule activity"/>
    <property type="evidence" value="ECO:0007669"/>
    <property type="project" value="TreeGrafter"/>
</dbReference>
<dbReference type="SUPFAM" id="SSF46785">
    <property type="entry name" value="Winged helix' DNA-binding domain"/>
    <property type="match status" value="1"/>
</dbReference>
<reference evidence="10" key="3">
    <citation type="submission" date="2025-09" db="UniProtKB">
        <authorList>
            <consortium name="Ensembl"/>
        </authorList>
    </citation>
    <scope>IDENTIFICATION</scope>
</reference>
<comment type="subunit">
    <text evidence="3">Component of the 19S proteasome regulatory particle complex. The 26S proteasome consists of a 20S core particle (CP) and two 19S regulatory subunits (RP). The regulatory particle is made of a lid composed of 9 subunits including PSMD13, a base containing 6 ATPases and few additional components.</text>
</comment>
<evidence type="ECO:0000256" key="2">
    <source>
        <dbReference type="ARBA" id="ARBA00006207"/>
    </source>
</evidence>
<dbReference type="GeneID" id="102362445"/>
<dbReference type="OrthoDB" id="1093at2759"/>
<reference evidence="10" key="2">
    <citation type="submission" date="2025-08" db="UniProtKB">
        <authorList>
            <consortium name="Ensembl"/>
        </authorList>
    </citation>
    <scope>IDENTIFICATION</scope>
</reference>
<dbReference type="PANTHER" id="PTHR10539:SF0">
    <property type="entry name" value="26S PROTEASOME NON-ATPASE REGULATORY SUBUNIT 13"/>
    <property type="match status" value="1"/>
</dbReference>
<dbReference type="STRING" id="7897.ENSLACP00000023498"/>
<dbReference type="RefSeq" id="XP_014347523.1">
    <property type="nucleotide sequence ID" value="XM_014492037.2"/>
</dbReference>
<evidence type="ECO:0000313" key="10">
    <source>
        <dbReference type="Ensembl" id="ENSLACP00000023498.1"/>
    </source>
</evidence>
<dbReference type="InParanoid" id="M3XL92"/>
<sequence>METVVSFLRKQEEADRAETEQWRRFENFYNQRLWHQLTTELLECIQRPNFRTGDRMIKLYENFIIEFEHRINPLSLMEIILVVVQQISDPEQALVLLEKTQEKVKSNEEAIILCQTAIVAIKLKLKEFHSAKKILEETAEILEKLPEVTTVHSRYYDISSTYFQMIRDHASYYREALRYLGCTDLKDLTVLDQQERAIALGLAALLGEGVYNFGELLMHPILQSLHNMEHQWLVDTLKAFNSGNVDAFFILKGFWSGQHNLAENEKKLRAKVQLLCLMEMVFSRPAHHRKLTFQEISSQAKLPLKEIELLVMKALSQGLIKGTINEVEQQVHVTWVQPRVMDLQQVRTMKKHLENWCQDVKKMLIATEEQAQEIIG</sequence>
<dbReference type="InterPro" id="IPR000717">
    <property type="entry name" value="PCI_dom"/>
</dbReference>
<evidence type="ECO:0000256" key="5">
    <source>
        <dbReference type="ARBA" id="ARBA00022942"/>
    </source>
</evidence>
<dbReference type="GO" id="GO:0006511">
    <property type="term" value="P:ubiquitin-dependent protein catabolic process"/>
    <property type="evidence" value="ECO:0007669"/>
    <property type="project" value="TreeGrafter"/>
</dbReference>
<comment type="function">
    <text evidence="1">Component of the 26S proteasome, a multiprotein complex involved in the ATP-dependent degradation of ubiquitinated proteins. This complex plays a key role in the maintenance of protein homeostasis by removing misfolded or damaged proteins, which could impair cellular functions, and by removing proteins whose functions are no longer required. Therefore, the proteasome participates in numerous cellular processes, including cell cycle progression, apoptosis, or DNA damage repair.</text>
</comment>
<dbReference type="PANTHER" id="PTHR10539">
    <property type="entry name" value="26S PROTEASOME NON-ATPASE REGULATORY SUBUNIT 13"/>
    <property type="match status" value="1"/>
</dbReference>
<keyword evidence="11" id="KW-1185">Reference proteome</keyword>
<keyword evidence="5" id="KW-0647">Proteasome</keyword>
<organism evidence="10 11">
    <name type="scientific">Latimeria chalumnae</name>
    <name type="common">Coelacanth</name>
    <dbReference type="NCBI Taxonomy" id="7897"/>
    <lineage>
        <taxon>Eukaryota</taxon>
        <taxon>Metazoa</taxon>
        <taxon>Chordata</taxon>
        <taxon>Craniata</taxon>
        <taxon>Vertebrata</taxon>
        <taxon>Euteleostomi</taxon>
        <taxon>Coelacanthiformes</taxon>
        <taxon>Coelacanthidae</taxon>
        <taxon>Latimeria</taxon>
    </lineage>
</organism>
<evidence type="ECO:0000313" key="11">
    <source>
        <dbReference type="Proteomes" id="UP000008672"/>
    </source>
</evidence>
<evidence type="ECO:0000259" key="9">
    <source>
        <dbReference type="PROSITE" id="PS50250"/>
    </source>
</evidence>
<gene>
    <name evidence="10" type="primary">LOC102362445</name>
</gene>
<dbReference type="InterPro" id="IPR036390">
    <property type="entry name" value="WH_DNA-bd_sf"/>
</dbReference>
<dbReference type="Pfam" id="PF22037">
    <property type="entry name" value="PSD13_N"/>
    <property type="match status" value="1"/>
</dbReference>
<dbReference type="SMART" id="SM00088">
    <property type="entry name" value="PINT"/>
    <property type="match status" value="1"/>
</dbReference>
<dbReference type="GO" id="GO:0005634">
    <property type="term" value="C:nucleus"/>
    <property type="evidence" value="ECO:0007669"/>
    <property type="project" value="TreeGrafter"/>
</dbReference>
<name>M3XL92_LATCH</name>
<dbReference type="AlphaFoldDB" id="M3XL92"/>
<comment type="similarity">
    <text evidence="2">Belongs to the proteasome subunit S11 family.</text>
</comment>
<dbReference type="InterPro" id="IPR035298">
    <property type="entry name" value="PSMD13"/>
</dbReference>
<protein>
    <recommendedName>
        <fullName evidence="4">26S proteasome non-ATPase regulatory subunit 13</fullName>
    </recommendedName>
    <alternativeName>
        <fullName evidence="6">26S proteasome regulatory subunit RPN9</fullName>
    </alternativeName>
    <alternativeName>
        <fullName evidence="8">26S proteasome regulatory subunit S11</fullName>
    </alternativeName>
    <alternativeName>
        <fullName evidence="7">26S proteasome regulatory subunit p40.5</fullName>
    </alternativeName>
</protein>
<dbReference type="InterPro" id="IPR054179">
    <property type="entry name" value="PSD13_N"/>
</dbReference>
<evidence type="ECO:0000256" key="4">
    <source>
        <dbReference type="ARBA" id="ARBA00015732"/>
    </source>
</evidence>
<evidence type="ECO:0000256" key="3">
    <source>
        <dbReference type="ARBA" id="ARBA00011441"/>
    </source>
</evidence>
<dbReference type="EMBL" id="AFYH01009214">
    <property type="status" value="NOT_ANNOTATED_CDS"/>
    <property type="molecule type" value="Genomic_DNA"/>
</dbReference>
<dbReference type="Ensembl" id="ENSLACT00000026027.1">
    <property type="protein sequence ID" value="ENSLACP00000023498.1"/>
    <property type="gene ID" value="ENSLACG00000022539.1"/>
</dbReference>
<dbReference type="Bgee" id="ENSLACG00000022539">
    <property type="expression patterns" value="Expressed in chordate pharynx and 1 other cell type or tissue"/>
</dbReference>
<feature type="domain" description="PCI" evidence="9">
    <location>
        <begin position="168"/>
        <end position="338"/>
    </location>
</feature>
<evidence type="ECO:0000256" key="7">
    <source>
        <dbReference type="ARBA" id="ARBA00031303"/>
    </source>
</evidence>
<accession>M3XL92</accession>
<evidence type="ECO:0000256" key="8">
    <source>
        <dbReference type="ARBA" id="ARBA00032323"/>
    </source>
</evidence>
<dbReference type="Proteomes" id="UP000008672">
    <property type="component" value="Unassembled WGS sequence"/>
</dbReference>
<dbReference type="Pfam" id="PF01399">
    <property type="entry name" value="PCI"/>
    <property type="match status" value="1"/>
</dbReference>
<dbReference type="eggNOG" id="KOG2908">
    <property type="taxonomic scope" value="Eukaryota"/>
</dbReference>
<reference evidence="11" key="1">
    <citation type="submission" date="2011-08" db="EMBL/GenBank/DDBJ databases">
        <title>The draft genome of Latimeria chalumnae.</title>
        <authorList>
            <person name="Di Palma F."/>
            <person name="Alfoldi J."/>
            <person name="Johnson J."/>
            <person name="Berlin A."/>
            <person name="Gnerre S."/>
            <person name="Jaffe D."/>
            <person name="MacCallum I."/>
            <person name="Young S."/>
            <person name="Walker B.J."/>
            <person name="Lander E."/>
            <person name="Lindblad-Toh K."/>
        </authorList>
    </citation>
    <scope>NUCLEOTIDE SEQUENCE [LARGE SCALE GENOMIC DNA]</scope>
    <source>
        <strain evidence="11">Wild caught</strain>
    </source>
</reference>
<dbReference type="KEGG" id="lcm:102362445"/>
<dbReference type="OMA" id="KMQIATF"/>
<dbReference type="GeneTree" id="ENSGT00390000001802"/>
<dbReference type="GO" id="GO:0005829">
    <property type="term" value="C:cytosol"/>
    <property type="evidence" value="ECO:0007669"/>
    <property type="project" value="TreeGrafter"/>
</dbReference>
<dbReference type="GO" id="GO:0008541">
    <property type="term" value="C:proteasome regulatory particle, lid subcomplex"/>
    <property type="evidence" value="ECO:0007669"/>
    <property type="project" value="TreeGrafter"/>
</dbReference>
<dbReference type="HOGENOM" id="CLU_042989_0_0_1"/>